<feature type="region of interest" description="Disordered" evidence="5">
    <location>
        <begin position="195"/>
        <end position="222"/>
    </location>
</feature>
<keyword evidence="1" id="KW-0479">Metal-binding</keyword>
<evidence type="ECO:0000256" key="5">
    <source>
        <dbReference type="SAM" id="MobiDB-lite"/>
    </source>
</evidence>
<protein>
    <recommendedName>
        <fullName evidence="6">MYND-type domain-containing protein</fullName>
    </recommendedName>
</protein>
<evidence type="ECO:0000256" key="2">
    <source>
        <dbReference type="ARBA" id="ARBA00022771"/>
    </source>
</evidence>
<gene>
    <name evidence="7" type="ORF">H4R18_001563</name>
</gene>
<dbReference type="SUPFAM" id="SSF144232">
    <property type="entry name" value="HIT/MYND zinc finger-like"/>
    <property type="match status" value="1"/>
</dbReference>
<dbReference type="PROSITE" id="PS50865">
    <property type="entry name" value="ZF_MYND_2"/>
    <property type="match status" value="1"/>
</dbReference>
<keyword evidence="3" id="KW-0862">Zinc</keyword>
<keyword evidence="2 4" id="KW-0863">Zinc-finger</keyword>
<dbReference type="OrthoDB" id="443682at2759"/>
<dbReference type="AlphaFoldDB" id="A0A9W8LLC8"/>
<accession>A0A9W8LLC8</accession>
<evidence type="ECO:0000259" key="6">
    <source>
        <dbReference type="PROSITE" id="PS50865"/>
    </source>
</evidence>
<evidence type="ECO:0000313" key="8">
    <source>
        <dbReference type="Proteomes" id="UP001140217"/>
    </source>
</evidence>
<feature type="domain" description="MYND-type" evidence="6">
    <location>
        <begin position="138"/>
        <end position="175"/>
    </location>
</feature>
<comment type="caution">
    <text evidence="7">The sequence shown here is derived from an EMBL/GenBank/DDBJ whole genome shotgun (WGS) entry which is preliminary data.</text>
</comment>
<dbReference type="InterPro" id="IPR002893">
    <property type="entry name" value="Znf_MYND"/>
</dbReference>
<dbReference type="Pfam" id="PF04194">
    <property type="entry name" value="PDCD2_C"/>
    <property type="match status" value="1"/>
</dbReference>
<dbReference type="GO" id="GO:0005737">
    <property type="term" value="C:cytoplasm"/>
    <property type="evidence" value="ECO:0007669"/>
    <property type="project" value="InterPro"/>
</dbReference>
<dbReference type="GO" id="GO:0008270">
    <property type="term" value="F:zinc ion binding"/>
    <property type="evidence" value="ECO:0007669"/>
    <property type="project" value="UniProtKB-KW"/>
</dbReference>
<name>A0A9W8LLC8_9FUNG</name>
<reference evidence="7" key="1">
    <citation type="submission" date="2022-07" db="EMBL/GenBank/DDBJ databases">
        <title>Phylogenomic reconstructions and comparative analyses of Kickxellomycotina fungi.</title>
        <authorList>
            <person name="Reynolds N.K."/>
            <person name="Stajich J.E."/>
            <person name="Barry K."/>
            <person name="Grigoriev I.V."/>
            <person name="Crous P."/>
            <person name="Smith M.E."/>
        </authorList>
    </citation>
    <scope>NUCLEOTIDE SEQUENCE</scope>
    <source>
        <strain evidence="7">NBRC 105414</strain>
    </source>
</reference>
<keyword evidence="8" id="KW-1185">Reference proteome</keyword>
<dbReference type="Pfam" id="PF01753">
    <property type="entry name" value="zf-MYND"/>
    <property type="match status" value="1"/>
</dbReference>
<evidence type="ECO:0000313" key="7">
    <source>
        <dbReference type="EMBL" id="KAJ2783653.1"/>
    </source>
</evidence>
<dbReference type="Proteomes" id="UP001140217">
    <property type="component" value="Unassembled WGS sequence"/>
</dbReference>
<sequence>MAVTLGYAEPVDDEFGSEAFPSKIGGRPRWLDPTRPLAAERVLCGGCSKPMGLLMQLYAPEDAPEDAFHRMLYVFICRNGACHAGPARDCMRVVRAQLPEANAVYRAEPGAGGDDDDDDDDDNIKWVPAQGVKAAPTCVVCGLLGNKRCSGCRGRAYCSRGHQVADWDAGHRAQCSGGAATADHARRLLAAVYPERVIASEEEDDDDDDDDSEGEDTECVQAADMALVPATGERAEDSEVEVDPAFLAFQRRIRKNPDQVIRYGRSGAADGEALFVSAGGQPTGSGDIPDCGQCGAGRQFEFQIMPQMLNHLGLDAGSAIDWGTLLVYSCPRSCSGGPGGYADEVVWRQGFSAHGIGEKYLRAFHGGDSGALTRQFETLDV</sequence>
<dbReference type="PANTHER" id="PTHR12298">
    <property type="entry name" value="PCDC2 PROGRAMMED CELL DEATH PROTEIN 2 -RELATED"/>
    <property type="match status" value="1"/>
</dbReference>
<evidence type="ECO:0000256" key="3">
    <source>
        <dbReference type="ARBA" id="ARBA00022833"/>
    </source>
</evidence>
<dbReference type="PROSITE" id="PS01360">
    <property type="entry name" value="ZF_MYND_1"/>
    <property type="match status" value="1"/>
</dbReference>
<dbReference type="InterPro" id="IPR007320">
    <property type="entry name" value="PDCD2_C"/>
</dbReference>
<dbReference type="PANTHER" id="PTHR12298:SF4">
    <property type="entry name" value="PROGRAMMED CELL DEATH PROTEIN 2"/>
    <property type="match status" value="1"/>
</dbReference>
<proteinExistence type="predicted"/>
<evidence type="ECO:0000256" key="1">
    <source>
        <dbReference type="ARBA" id="ARBA00022723"/>
    </source>
</evidence>
<dbReference type="EMBL" id="JANBUL010000042">
    <property type="protein sequence ID" value="KAJ2783653.1"/>
    <property type="molecule type" value="Genomic_DNA"/>
</dbReference>
<evidence type="ECO:0000256" key="4">
    <source>
        <dbReference type="PROSITE-ProRule" id="PRU00134"/>
    </source>
</evidence>
<dbReference type="Gene3D" id="6.10.140.2220">
    <property type="match status" value="1"/>
</dbReference>
<organism evidence="7 8">
    <name type="scientific">Coemansia javaensis</name>
    <dbReference type="NCBI Taxonomy" id="2761396"/>
    <lineage>
        <taxon>Eukaryota</taxon>
        <taxon>Fungi</taxon>
        <taxon>Fungi incertae sedis</taxon>
        <taxon>Zoopagomycota</taxon>
        <taxon>Kickxellomycotina</taxon>
        <taxon>Kickxellomycetes</taxon>
        <taxon>Kickxellales</taxon>
        <taxon>Kickxellaceae</taxon>
        <taxon>Coemansia</taxon>
    </lineage>
</organism>
<dbReference type="GO" id="GO:0005634">
    <property type="term" value="C:nucleus"/>
    <property type="evidence" value="ECO:0007669"/>
    <property type="project" value="TreeGrafter"/>
</dbReference>
<feature type="compositionally biased region" description="Acidic residues" evidence="5">
    <location>
        <begin position="200"/>
        <end position="218"/>
    </location>
</feature>